<keyword evidence="2" id="KW-1185">Reference proteome</keyword>
<reference evidence="2" key="1">
    <citation type="journal article" date="2019" name="Int. J. Syst. Evol. Microbiol.">
        <title>The Global Catalogue of Microorganisms (GCM) 10K type strain sequencing project: providing services to taxonomists for standard genome sequencing and annotation.</title>
        <authorList>
            <consortium name="The Broad Institute Genomics Platform"/>
            <consortium name="The Broad Institute Genome Sequencing Center for Infectious Disease"/>
            <person name="Wu L."/>
            <person name="Ma J."/>
        </authorList>
    </citation>
    <scope>NUCLEOTIDE SEQUENCE [LARGE SCALE GENOMIC DNA]</scope>
    <source>
        <strain evidence="2">NBRC 111756</strain>
    </source>
</reference>
<dbReference type="RefSeq" id="WP_379909439.1">
    <property type="nucleotide sequence ID" value="NZ_JBHSWE010000001.1"/>
</dbReference>
<sequence length="121" mass="14031">MNQCIRDASVSGRSAEYCRAAALPWSKDSIASQRSTMWWREYKEAPALGMGRDLHMRLIEDPIWFISLFYKELSITYIANVIYRDENVTMIFPAARFHPHDRQALGPISICVIDNPVYIYV</sequence>
<evidence type="ECO:0000313" key="1">
    <source>
        <dbReference type="EMBL" id="MFC6670936.1"/>
    </source>
</evidence>
<gene>
    <name evidence="1" type="ORF">ACFQDL_13340</name>
</gene>
<organism evidence="1 2">
    <name type="scientific">Marinobacterium aestuariivivens</name>
    <dbReference type="NCBI Taxonomy" id="1698799"/>
    <lineage>
        <taxon>Bacteria</taxon>
        <taxon>Pseudomonadati</taxon>
        <taxon>Pseudomonadota</taxon>
        <taxon>Gammaproteobacteria</taxon>
        <taxon>Oceanospirillales</taxon>
        <taxon>Oceanospirillaceae</taxon>
        <taxon>Marinobacterium</taxon>
    </lineage>
</organism>
<name>A0ABW2A0D3_9GAMM</name>
<accession>A0ABW2A0D3</accession>
<dbReference type="EMBL" id="JBHSWE010000001">
    <property type="protein sequence ID" value="MFC6670936.1"/>
    <property type="molecule type" value="Genomic_DNA"/>
</dbReference>
<protein>
    <submittedName>
        <fullName evidence="1">Uncharacterized protein</fullName>
    </submittedName>
</protein>
<evidence type="ECO:0000313" key="2">
    <source>
        <dbReference type="Proteomes" id="UP001596422"/>
    </source>
</evidence>
<proteinExistence type="predicted"/>
<dbReference type="Proteomes" id="UP001596422">
    <property type="component" value="Unassembled WGS sequence"/>
</dbReference>
<comment type="caution">
    <text evidence="1">The sequence shown here is derived from an EMBL/GenBank/DDBJ whole genome shotgun (WGS) entry which is preliminary data.</text>
</comment>